<keyword evidence="2 10" id="KW-1003">Cell membrane</keyword>
<dbReference type="NCBIfam" id="TIGR00494">
    <property type="entry name" value="crcB"/>
    <property type="match status" value="1"/>
</dbReference>
<keyword evidence="5 10" id="KW-0472">Membrane</keyword>
<keyword evidence="10" id="KW-0479">Metal-binding</keyword>
<feature type="transmembrane region" description="Helical" evidence="10">
    <location>
        <begin position="35"/>
        <end position="58"/>
    </location>
</feature>
<feature type="binding site" evidence="10">
    <location>
        <position position="76"/>
    </location>
    <ligand>
        <name>Na(+)</name>
        <dbReference type="ChEBI" id="CHEBI:29101"/>
        <note>structural</note>
    </ligand>
</feature>
<evidence type="ECO:0000256" key="6">
    <source>
        <dbReference type="ARBA" id="ARBA00023303"/>
    </source>
</evidence>
<organism evidence="11 12">
    <name type="scientific">Cryobacterium lyxosi</name>
    <dbReference type="NCBI Taxonomy" id="1259228"/>
    <lineage>
        <taxon>Bacteria</taxon>
        <taxon>Bacillati</taxon>
        <taxon>Actinomycetota</taxon>
        <taxon>Actinomycetes</taxon>
        <taxon>Micrococcales</taxon>
        <taxon>Microbacteriaceae</taxon>
        <taxon>Cryobacterium</taxon>
    </lineage>
</organism>
<evidence type="ECO:0000256" key="2">
    <source>
        <dbReference type="ARBA" id="ARBA00022475"/>
    </source>
</evidence>
<dbReference type="GO" id="GO:0005886">
    <property type="term" value="C:plasma membrane"/>
    <property type="evidence" value="ECO:0007669"/>
    <property type="project" value="UniProtKB-SubCell"/>
</dbReference>
<dbReference type="HAMAP" id="MF_00454">
    <property type="entry name" value="FluC"/>
    <property type="match status" value="1"/>
</dbReference>
<comment type="function">
    <text evidence="9 10">Fluoride-specific ion channel. Important for reducing fluoride concentration in the cell, thus reducing its toxicity.</text>
</comment>
<dbReference type="EMBL" id="SOGT01000008">
    <property type="protein sequence ID" value="TFD26488.1"/>
    <property type="molecule type" value="Genomic_DNA"/>
</dbReference>
<evidence type="ECO:0000256" key="9">
    <source>
        <dbReference type="ARBA" id="ARBA00049940"/>
    </source>
</evidence>
<evidence type="ECO:0000313" key="12">
    <source>
        <dbReference type="Proteomes" id="UP000298424"/>
    </source>
</evidence>
<feature type="transmembrane region" description="Helical" evidence="10">
    <location>
        <begin position="100"/>
        <end position="123"/>
    </location>
</feature>
<dbReference type="Proteomes" id="UP000298424">
    <property type="component" value="Unassembled WGS sequence"/>
</dbReference>
<dbReference type="GO" id="GO:0062054">
    <property type="term" value="F:fluoride channel activity"/>
    <property type="evidence" value="ECO:0007669"/>
    <property type="project" value="UniProtKB-UniRule"/>
</dbReference>
<evidence type="ECO:0000256" key="5">
    <source>
        <dbReference type="ARBA" id="ARBA00023136"/>
    </source>
</evidence>
<comment type="similarity">
    <text evidence="7 10">Belongs to the fluoride channel Fluc/FEX (TC 1.A.43) family.</text>
</comment>
<comment type="activity regulation">
    <text evidence="10">Na(+) is not transported, but it plays an essential structural role and its presence is essential for fluoride channel function.</text>
</comment>
<name>A0A4R8ZFF0_9MICO</name>
<comment type="caution">
    <text evidence="11">The sequence shown here is derived from an EMBL/GenBank/DDBJ whole genome shotgun (WGS) entry which is preliminary data.</text>
</comment>
<dbReference type="GO" id="GO:0046872">
    <property type="term" value="F:metal ion binding"/>
    <property type="evidence" value="ECO:0007669"/>
    <property type="project" value="UniProtKB-KW"/>
</dbReference>
<comment type="caution">
    <text evidence="10">Lacks conserved residue(s) required for the propagation of feature annotation.</text>
</comment>
<evidence type="ECO:0000256" key="7">
    <source>
        <dbReference type="ARBA" id="ARBA00035120"/>
    </source>
</evidence>
<comment type="catalytic activity">
    <reaction evidence="8">
        <text>fluoride(in) = fluoride(out)</text>
        <dbReference type="Rhea" id="RHEA:76159"/>
        <dbReference type="ChEBI" id="CHEBI:17051"/>
    </reaction>
    <physiologicalReaction direction="left-to-right" evidence="8">
        <dbReference type="Rhea" id="RHEA:76160"/>
    </physiologicalReaction>
</comment>
<evidence type="ECO:0000256" key="4">
    <source>
        <dbReference type="ARBA" id="ARBA00022989"/>
    </source>
</evidence>
<keyword evidence="10" id="KW-0406">Ion transport</keyword>
<evidence type="ECO:0000256" key="10">
    <source>
        <dbReference type="HAMAP-Rule" id="MF_00454"/>
    </source>
</evidence>
<evidence type="ECO:0000256" key="3">
    <source>
        <dbReference type="ARBA" id="ARBA00022692"/>
    </source>
</evidence>
<evidence type="ECO:0000256" key="8">
    <source>
        <dbReference type="ARBA" id="ARBA00035585"/>
    </source>
</evidence>
<dbReference type="InterPro" id="IPR003691">
    <property type="entry name" value="FluC"/>
</dbReference>
<accession>A0A4R8ZFF0</accession>
<dbReference type="AlphaFoldDB" id="A0A4R8ZFF0"/>
<keyword evidence="4 10" id="KW-1133">Transmembrane helix</keyword>
<keyword evidence="12" id="KW-1185">Reference proteome</keyword>
<gene>
    <name evidence="10 11" type="primary">crcB</name>
    <name evidence="10" type="synonym">fluC</name>
    <name evidence="11" type="ORF">E3T27_06775</name>
</gene>
<evidence type="ECO:0000256" key="1">
    <source>
        <dbReference type="ARBA" id="ARBA00004651"/>
    </source>
</evidence>
<feature type="binding site" evidence="10">
    <location>
        <position position="79"/>
    </location>
    <ligand>
        <name>Na(+)</name>
        <dbReference type="ChEBI" id="CHEBI:29101"/>
        <note>structural</note>
    </ligand>
</feature>
<dbReference type="GO" id="GO:0140114">
    <property type="term" value="P:cellular detoxification of fluoride"/>
    <property type="evidence" value="ECO:0007669"/>
    <property type="project" value="UniProtKB-UniRule"/>
</dbReference>
<dbReference type="Pfam" id="PF02537">
    <property type="entry name" value="CRCB"/>
    <property type="match status" value="1"/>
</dbReference>
<keyword evidence="6 10" id="KW-0407">Ion channel</keyword>
<dbReference type="RefSeq" id="WP_134572025.1">
    <property type="nucleotide sequence ID" value="NZ_SOGT01000008.1"/>
</dbReference>
<reference evidence="11 12" key="1">
    <citation type="submission" date="2019-03" db="EMBL/GenBank/DDBJ databases">
        <title>Genomics of glacier-inhabiting Cryobacterium strains.</title>
        <authorList>
            <person name="Liu Q."/>
            <person name="Xin Y.-H."/>
        </authorList>
    </citation>
    <scope>NUCLEOTIDE SEQUENCE [LARGE SCALE GENOMIC DNA]</scope>
    <source>
        <strain evidence="11 12">TMT1-1</strain>
    </source>
</reference>
<evidence type="ECO:0000313" key="11">
    <source>
        <dbReference type="EMBL" id="TFD26488.1"/>
    </source>
</evidence>
<sequence length="126" mass="12807">MTPLLFLAIAAAGGAGAAARFLLDGLVRSRLGDAFPFGTMIINVSGSLLLGLVTGLAMNHLLAPEWSLVLGAGLLGGYTTFSTASFETVRLIQARRYRAALLHGIGMLGVSVAAAALGLWLGLGPG</sequence>
<dbReference type="PANTHER" id="PTHR28259">
    <property type="entry name" value="FLUORIDE EXPORT PROTEIN 1-RELATED"/>
    <property type="match status" value="1"/>
</dbReference>
<comment type="subcellular location">
    <subcellularLocation>
        <location evidence="1 10">Cell membrane</location>
        <topology evidence="1 10">Multi-pass membrane protein</topology>
    </subcellularLocation>
</comment>
<keyword evidence="10" id="KW-0813">Transport</keyword>
<dbReference type="PANTHER" id="PTHR28259:SF1">
    <property type="entry name" value="FLUORIDE EXPORT PROTEIN 1-RELATED"/>
    <property type="match status" value="1"/>
</dbReference>
<keyword evidence="3 10" id="KW-0812">Transmembrane</keyword>
<protein>
    <recommendedName>
        <fullName evidence="10">Fluoride-specific ion channel FluC</fullName>
    </recommendedName>
</protein>
<proteinExistence type="inferred from homology"/>
<keyword evidence="10" id="KW-0915">Sodium</keyword>
<dbReference type="OrthoDB" id="5148600at2"/>